<evidence type="ECO:0000259" key="4">
    <source>
        <dbReference type="PROSITE" id="PS50995"/>
    </source>
</evidence>
<dbReference type="RefSeq" id="WP_163242474.1">
    <property type="nucleotide sequence ID" value="NZ_JAAIWN010000026.1"/>
</dbReference>
<protein>
    <submittedName>
        <fullName evidence="6">MarR family transcriptional regulator</fullName>
    </submittedName>
</protein>
<dbReference type="GO" id="GO:0003677">
    <property type="term" value="F:DNA binding"/>
    <property type="evidence" value="ECO:0007669"/>
    <property type="project" value="UniProtKB-KW"/>
</dbReference>
<keyword evidence="1" id="KW-0805">Transcription regulation</keyword>
<evidence type="ECO:0000313" key="8">
    <source>
        <dbReference type="Proteomes" id="UP000570010"/>
    </source>
</evidence>
<dbReference type="Pfam" id="PF12802">
    <property type="entry name" value="MarR_2"/>
    <property type="match status" value="1"/>
</dbReference>
<feature type="domain" description="HTH marR-type" evidence="4">
    <location>
        <begin position="1"/>
        <end position="142"/>
    </location>
</feature>
<sequence>MNEYLQVIDKINQVYEEFKMLVIEEVTVLERLQNFKLTPQQELIMFYIIRNNPVIANDIASHLNVSKSAVSQVLTKLESEKMIKRQANIKNRRELLITLGERGRKYAELLYVIDEQLVKKYYSKVELKDLQHVLTTLTKLVESVKNEN</sequence>
<reference evidence="6 7" key="1">
    <citation type="submission" date="2020-02" db="EMBL/GenBank/DDBJ databases">
        <title>Bacillus aquiflavi sp. nov., isolated from yellow water of strong flavor Chinese baijiu in Yibin region of China.</title>
        <authorList>
            <person name="Xie J."/>
        </authorList>
    </citation>
    <scope>NUCLEOTIDE SEQUENCE [LARGE SCALE GENOMIC DNA]</scope>
    <source>
        <strain evidence="6 7">3H-10</strain>
    </source>
</reference>
<accession>A0A6B3W0Q0</accession>
<keyword evidence="7" id="KW-1185">Reference proteome</keyword>
<keyword evidence="2" id="KW-0238">DNA-binding</keyword>
<dbReference type="PANTHER" id="PTHR42756">
    <property type="entry name" value="TRANSCRIPTIONAL REGULATOR, MARR"/>
    <property type="match status" value="1"/>
</dbReference>
<gene>
    <name evidence="6" type="ORF">G4D64_11375</name>
    <name evidence="5" type="ORF">H1Z61_11985</name>
</gene>
<dbReference type="SUPFAM" id="SSF46785">
    <property type="entry name" value="Winged helix' DNA-binding domain"/>
    <property type="match status" value="1"/>
</dbReference>
<organism evidence="6 7">
    <name type="scientific">Bacillus aquiflavi</name>
    <dbReference type="NCBI Taxonomy" id="2672567"/>
    <lineage>
        <taxon>Bacteria</taxon>
        <taxon>Bacillati</taxon>
        <taxon>Bacillota</taxon>
        <taxon>Bacilli</taxon>
        <taxon>Bacillales</taxon>
        <taxon>Bacillaceae</taxon>
        <taxon>Bacillus</taxon>
    </lineage>
</organism>
<dbReference type="InterPro" id="IPR000835">
    <property type="entry name" value="HTH_MarR-typ"/>
</dbReference>
<dbReference type="Proteomes" id="UP000570010">
    <property type="component" value="Unassembled WGS sequence"/>
</dbReference>
<dbReference type="AlphaFoldDB" id="A0A6B3W0Q0"/>
<evidence type="ECO:0000256" key="1">
    <source>
        <dbReference type="ARBA" id="ARBA00023015"/>
    </source>
</evidence>
<dbReference type="GO" id="GO:0003700">
    <property type="term" value="F:DNA-binding transcription factor activity"/>
    <property type="evidence" value="ECO:0007669"/>
    <property type="project" value="InterPro"/>
</dbReference>
<dbReference type="PROSITE" id="PS50995">
    <property type="entry name" value="HTH_MARR_2"/>
    <property type="match status" value="1"/>
</dbReference>
<dbReference type="EMBL" id="JAAIWN010000026">
    <property type="protein sequence ID" value="NEY82087.1"/>
    <property type="molecule type" value="Genomic_DNA"/>
</dbReference>
<evidence type="ECO:0000256" key="2">
    <source>
        <dbReference type="ARBA" id="ARBA00023125"/>
    </source>
</evidence>
<evidence type="ECO:0000313" key="5">
    <source>
        <dbReference type="EMBL" id="MBA4537831.1"/>
    </source>
</evidence>
<name>A0A6B3W0Q0_9BACI</name>
<dbReference type="InterPro" id="IPR036390">
    <property type="entry name" value="WH_DNA-bd_sf"/>
</dbReference>
<dbReference type="EMBL" id="JACEIO010000028">
    <property type="protein sequence ID" value="MBA4537831.1"/>
    <property type="molecule type" value="Genomic_DNA"/>
</dbReference>
<reference evidence="5 8" key="2">
    <citation type="submission" date="2020-07" db="EMBL/GenBank/DDBJ databases">
        <authorList>
            <person name="Feng H."/>
        </authorList>
    </citation>
    <scope>NUCLEOTIDE SEQUENCE [LARGE SCALE GENOMIC DNA]</scope>
    <source>
        <strain evidence="5">S-12</strain>
        <strain evidence="8">s-12</strain>
    </source>
</reference>
<keyword evidence="3" id="KW-0804">Transcription</keyword>
<dbReference type="PANTHER" id="PTHR42756:SF1">
    <property type="entry name" value="TRANSCRIPTIONAL REPRESSOR OF EMRAB OPERON"/>
    <property type="match status" value="1"/>
</dbReference>
<dbReference type="Gene3D" id="1.10.10.10">
    <property type="entry name" value="Winged helix-like DNA-binding domain superfamily/Winged helix DNA-binding domain"/>
    <property type="match status" value="1"/>
</dbReference>
<dbReference type="SMART" id="SM00347">
    <property type="entry name" value="HTH_MARR"/>
    <property type="match status" value="1"/>
</dbReference>
<proteinExistence type="predicted"/>
<dbReference type="InterPro" id="IPR036388">
    <property type="entry name" value="WH-like_DNA-bd_sf"/>
</dbReference>
<evidence type="ECO:0000313" key="6">
    <source>
        <dbReference type="EMBL" id="NEY82087.1"/>
    </source>
</evidence>
<evidence type="ECO:0000256" key="3">
    <source>
        <dbReference type="ARBA" id="ARBA00023163"/>
    </source>
</evidence>
<dbReference type="Proteomes" id="UP000472971">
    <property type="component" value="Unassembled WGS sequence"/>
</dbReference>
<evidence type="ECO:0000313" key="7">
    <source>
        <dbReference type="Proteomes" id="UP000472971"/>
    </source>
</evidence>
<comment type="caution">
    <text evidence="6">The sequence shown here is derived from an EMBL/GenBank/DDBJ whole genome shotgun (WGS) entry which is preliminary data.</text>
</comment>